<dbReference type="Proteomes" id="UP000494163">
    <property type="component" value="Chromosome 3L"/>
</dbReference>
<dbReference type="AlphaFoldDB" id="A0A0M4EH35"/>
<feature type="domain" description="VTT" evidence="2">
    <location>
        <begin position="159"/>
        <end position="253"/>
    </location>
</feature>
<gene>
    <name evidence="3" type="ORF">Dbus_chr3Lg1006</name>
</gene>
<protein>
    <submittedName>
        <fullName evidence="3">CG32087</fullName>
    </submittedName>
</protein>
<dbReference type="STRING" id="30019.A0A0M4EH35"/>
<keyword evidence="1" id="KW-0812">Transmembrane</keyword>
<dbReference type="OrthoDB" id="2016540at2759"/>
<keyword evidence="1" id="KW-0472">Membrane</keyword>
<keyword evidence="1" id="KW-1133">Transmembrane helix</keyword>
<evidence type="ECO:0000256" key="1">
    <source>
        <dbReference type="SAM" id="Phobius"/>
    </source>
</evidence>
<reference evidence="3 4" key="1">
    <citation type="submission" date="2015-08" db="EMBL/GenBank/DDBJ databases">
        <title>Ancestral chromatin configuration constrains chromatin evolution on differentiating sex chromosomes in Drosophila.</title>
        <authorList>
            <person name="Zhou Q."/>
            <person name="Bachtrog D."/>
        </authorList>
    </citation>
    <scope>NUCLEOTIDE SEQUENCE [LARGE SCALE GENOMIC DNA]</scope>
    <source>
        <tissue evidence="3">Whole larvae</tissue>
    </source>
</reference>
<feature type="transmembrane region" description="Helical" evidence="1">
    <location>
        <begin position="316"/>
        <end position="344"/>
    </location>
</feature>
<dbReference type="EMBL" id="CP012525">
    <property type="protein sequence ID" value="ALC43840.1"/>
    <property type="molecule type" value="Genomic_DNA"/>
</dbReference>
<evidence type="ECO:0000259" key="2">
    <source>
        <dbReference type="Pfam" id="PF09335"/>
    </source>
</evidence>
<feature type="transmembrane region" description="Helical" evidence="1">
    <location>
        <begin position="207"/>
        <end position="223"/>
    </location>
</feature>
<sequence>MPSADAVQSDAGKSLVLWQQPWQTLKFSSLEAFTLMQHYCKILLDQRILGVLLLMSIVYNLPGPHADLMELGRKIFVFVIYWLGLGVLSSVGFGTGVHTFLLYLGPHSAAVTLAAYECQTLDFPEPPYPDEKICPNEPYMPQVPSVWSILAKVRVETLIWGVGTALGELPTYFMAKTTRLSNSCPNKNVQSAESRLMKRGKLLLERMVLRVGFFGILLCASIPNPFFDLTGVACGHFLVPFWKFFIATLIGKALIKSSLQQLIVVLVFSEHLVNLLVELTGQVPWMGASLQKSMQQLLTSSRQRMHHQQEQNSFNILALIALMFELIALMIVCYFMVSLVNALAQKHARRLQQQQSLEVETQAGDKKLVQET</sequence>
<feature type="transmembrane region" description="Helical" evidence="1">
    <location>
        <begin position="229"/>
        <end position="250"/>
    </location>
</feature>
<feature type="transmembrane region" description="Helical" evidence="1">
    <location>
        <begin position="79"/>
        <end position="104"/>
    </location>
</feature>
<name>A0A0M4EH35_DROBS</name>
<evidence type="ECO:0000313" key="3">
    <source>
        <dbReference type="EMBL" id="ALC43840.1"/>
    </source>
</evidence>
<dbReference type="InterPro" id="IPR032816">
    <property type="entry name" value="VTT_dom"/>
</dbReference>
<evidence type="ECO:0000313" key="4">
    <source>
        <dbReference type="Proteomes" id="UP000494163"/>
    </source>
</evidence>
<organism evidence="3 4">
    <name type="scientific">Drosophila busckii</name>
    <name type="common">Fruit fly</name>
    <dbReference type="NCBI Taxonomy" id="30019"/>
    <lineage>
        <taxon>Eukaryota</taxon>
        <taxon>Metazoa</taxon>
        <taxon>Ecdysozoa</taxon>
        <taxon>Arthropoda</taxon>
        <taxon>Hexapoda</taxon>
        <taxon>Insecta</taxon>
        <taxon>Pterygota</taxon>
        <taxon>Neoptera</taxon>
        <taxon>Endopterygota</taxon>
        <taxon>Diptera</taxon>
        <taxon>Brachycera</taxon>
        <taxon>Muscomorpha</taxon>
        <taxon>Ephydroidea</taxon>
        <taxon>Drosophilidae</taxon>
        <taxon>Drosophila</taxon>
    </lineage>
</organism>
<proteinExistence type="predicted"/>
<dbReference type="OMA" id="LMSTKQH"/>
<keyword evidence="4" id="KW-1185">Reference proteome</keyword>
<feature type="transmembrane region" description="Helical" evidence="1">
    <location>
        <begin position="262"/>
        <end position="285"/>
    </location>
</feature>
<dbReference type="Pfam" id="PF09335">
    <property type="entry name" value="VTT_dom"/>
    <property type="match status" value="1"/>
</dbReference>
<accession>A0A0M4EH35</accession>
<feature type="transmembrane region" description="Helical" evidence="1">
    <location>
        <begin position="42"/>
        <end position="59"/>
    </location>
</feature>